<keyword evidence="4 7" id="KW-0658">Purine biosynthesis</keyword>
<dbReference type="GO" id="GO:0005525">
    <property type="term" value="F:GTP binding"/>
    <property type="evidence" value="ECO:0007669"/>
    <property type="project" value="UniProtKB-UniRule"/>
</dbReference>
<keyword evidence="2 7" id="KW-0479">Metal-binding</keyword>
<organism evidence="10 11">
    <name type="scientific">Crocosphaera watsonii WH 0402</name>
    <dbReference type="NCBI Taxonomy" id="1284629"/>
    <lineage>
        <taxon>Bacteria</taxon>
        <taxon>Bacillati</taxon>
        <taxon>Cyanobacteriota</taxon>
        <taxon>Cyanophyceae</taxon>
        <taxon>Oscillatoriophycideae</taxon>
        <taxon>Chroococcales</taxon>
        <taxon>Aphanothecaceae</taxon>
        <taxon>Crocosphaera</taxon>
    </lineage>
</organism>
<comment type="caution">
    <text evidence="10">The sequence shown here is derived from an EMBL/GenBank/DDBJ whole genome shotgun (WGS) entry which is preliminary data.</text>
</comment>
<evidence type="ECO:0000256" key="1">
    <source>
        <dbReference type="ARBA" id="ARBA00022598"/>
    </source>
</evidence>
<sequence length="94" mass="10141">MANVIVIGAQWGDEGKGKITDLLSRSADVVVRPQGGVNAGHTIVVQGQTFKLHLIPSGILYPRDGMCDRFGNSNRSQGVTRRIRTTSQPQCLHG</sequence>
<evidence type="ECO:0000256" key="2">
    <source>
        <dbReference type="ARBA" id="ARBA00022723"/>
    </source>
</evidence>
<feature type="binding site" evidence="7">
    <location>
        <position position="13"/>
    </location>
    <ligand>
        <name>Mg(2+)</name>
        <dbReference type="ChEBI" id="CHEBI:18420"/>
    </ligand>
</feature>
<dbReference type="PANTHER" id="PTHR11846">
    <property type="entry name" value="ADENYLOSUCCINATE SYNTHETASE"/>
    <property type="match status" value="1"/>
</dbReference>
<comment type="cofactor">
    <cofactor evidence="7">
        <name>Mg(2+)</name>
        <dbReference type="ChEBI" id="CHEBI:18420"/>
    </cofactor>
    <text evidence="7">Binds 1 Mg(2+) ion per subunit.</text>
</comment>
<dbReference type="EMBL" id="CAQN01000343">
    <property type="protein sequence ID" value="CCQ66100.1"/>
    <property type="molecule type" value="Genomic_DNA"/>
</dbReference>
<feature type="binding site" evidence="7">
    <location>
        <begin position="40"/>
        <end position="42"/>
    </location>
    <ligand>
        <name>GTP</name>
        <dbReference type="ChEBI" id="CHEBI:37565"/>
    </ligand>
</feature>
<dbReference type="SUPFAM" id="SSF52540">
    <property type="entry name" value="P-loop containing nucleoside triphosphate hydrolases"/>
    <property type="match status" value="1"/>
</dbReference>
<evidence type="ECO:0000256" key="9">
    <source>
        <dbReference type="SAM" id="MobiDB-lite"/>
    </source>
</evidence>
<dbReference type="GO" id="GO:0046040">
    <property type="term" value="P:IMP metabolic process"/>
    <property type="evidence" value="ECO:0007669"/>
    <property type="project" value="TreeGrafter"/>
</dbReference>
<comment type="subcellular location">
    <subcellularLocation>
        <location evidence="7">Cytoplasm</location>
    </subcellularLocation>
</comment>
<keyword evidence="1 7" id="KW-0436">Ligase</keyword>
<dbReference type="EC" id="6.3.4.4" evidence="7 8"/>
<evidence type="ECO:0000256" key="8">
    <source>
        <dbReference type="RuleBase" id="RU000520"/>
    </source>
</evidence>
<dbReference type="GO" id="GO:0000287">
    <property type="term" value="F:magnesium ion binding"/>
    <property type="evidence" value="ECO:0007669"/>
    <property type="project" value="UniProtKB-UniRule"/>
</dbReference>
<dbReference type="Gene3D" id="3.40.440.10">
    <property type="entry name" value="Adenylosuccinate Synthetase, subunit A, domain 1"/>
    <property type="match status" value="1"/>
</dbReference>
<comment type="pathway">
    <text evidence="7 8">Purine metabolism; AMP biosynthesis via de novo pathway; AMP from IMP: step 1/2.</text>
</comment>
<gene>
    <name evidence="7" type="primary">purA</name>
    <name evidence="10" type="ORF">CWATWH0402_4015</name>
</gene>
<evidence type="ECO:0000313" key="10">
    <source>
        <dbReference type="EMBL" id="CCQ66100.1"/>
    </source>
</evidence>
<dbReference type="InterPro" id="IPR042109">
    <property type="entry name" value="Adenylosuccinate_synth_dom1"/>
</dbReference>
<keyword evidence="3 7" id="KW-0547">Nucleotide-binding</keyword>
<feature type="active site" description="Proton acceptor" evidence="7">
    <location>
        <position position="13"/>
    </location>
</feature>
<dbReference type="InterPro" id="IPR001114">
    <property type="entry name" value="Adenylosuccinate_synthetase"/>
</dbReference>
<evidence type="ECO:0000256" key="7">
    <source>
        <dbReference type="HAMAP-Rule" id="MF_00011"/>
    </source>
</evidence>
<dbReference type="PANTHER" id="PTHR11846:SF0">
    <property type="entry name" value="ADENYLOSUCCINATE SYNTHETASE"/>
    <property type="match status" value="1"/>
</dbReference>
<comment type="caution">
    <text evidence="7">Lacks conserved residue(s) required for the propagation of feature annotation.</text>
</comment>
<evidence type="ECO:0000256" key="4">
    <source>
        <dbReference type="ARBA" id="ARBA00022755"/>
    </source>
</evidence>
<name>T2JLE2_CROWT</name>
<keyword evidence="6 7" id="KW-0342">GTP-binding</keyword>
<reference evidence="10 11" key="1">
    <citation type="submission" date="2013-01" db="EMBL/GenBank/DDBJ databases">
        <authorList>
            <person name="Bench S."/>
        </authorList>
    </citation>
    <scope>NUCLEOTIDE SEQUENCE [LARGE SCALE GENOMIC DNA]</scope>
    <source>
        <strain evidence="10 11">WH 0402</strain>
    </source>
</reference>
<comment type="subunit">
    <text evidence="7">Homodimer.</text>
</comment>
<dbReference type="SMART" id="SM00788">
    <property type="entry name" value="Adenylsucc_synt"/>
    <property type="match status" value="1"/>
</dbReference>
<feature type="binding site" description="in other chain" evidence="7">
    <location>
        <begin position="13"/>
        <end position="16"/>
    </location>
    <ligand>
        <name>IMP</name>
        <dbReference type="ChEBI" id="CHEBI:58053"/>
        <note>ligand shared between dimeric partners</note>
    </ligand>
</feature>
<dbReference type="UniPathway" id="UPA00075">
    <property type="reaction ID" value="UER00335"/>
</dbReference>
<keyword evidence="5 7" id="KW-0460">Magnesium</keyword>
<dbReference type="GO" id="GO:0004019">
    <property type="term" value="F:adenylosuccinate synthase activity"/>
    <property type="evidence" value="ECO:0007669"/>
    <property type="project" value="UniProtKB-UniRule"/>
</dbReference>
<reference evidence="10 11" key="2">
    <citation type="submission" date="2013-09" db="EMBL/GenBank/DDBJ databases">
        <title>Whole genome comparison of six Crocosphaera watsonii strains with differing phenotypes.</title>
        <authorList>
            <person name="Bench S.R."/>
            <person name="Heller P."/>
            <person name="Frank I."/>
            <person name="Arciniega M."/>
            <person name="Shilova I.N."/>
            <person name="Zehr J.P."/>
        </authorList>
    </citation>
    <scope>NUCLEOTIDE SEQUENCE [LARGE SCALE GENOMIC DNA]</scope>
    <source>
        <strain evidence="10 11">WH 0402</strain>
    </source>
</reference>
<proteinExistence type="inferred from homology"/>
<dbReference type="GO" id="GO:0005737">
    <property type="term" value="C:cytoplasm"/>
    <property type="evidence" value="ECO:0007669"/>
    <property type="project" value="UniProtKB-SubCell"/>
</dbReference>
<feature type="binding site" evidence="7">
    <location>
        <begin position="12"/>
        <end position="18"/>
    </location>
    <ligand>
        <name>GTP</name>
        <dbReference type="ChEBI" id="CHEBI:37565"/>
    </ligand>
</feature>
<dbReference type="AlphaFoldDB" id="T2JLE2"/>
<dbReference type="InterPro" id="IPR027417">
    <property type="entry name" value="P-loop_NTPase"/>
</dbReference>
<comment type="catalytic activity">
    <reaction evidence="7 8">
        <text>IMP + L-aspartate + GTP = N(6)-(1,2-dicarboxyethyl)-AMP + GDP + phosphate + 2 H(+)</text>
        <dbReference type="Rhea" id="RHEA:15753"/>
        <dbReference type="ChEBI" id="CHEBI:15378"/>
        <dbReference type="ChEBI" id="CHEBI:29991"/>
        <dbReference type="ChEBI" id="CHEBI:37565"/>
        <dbReference type="ChEBI" id="CHEBI:43474"/>
        <dbReference type="ChEBI" id="CHEBI:57567"/>
        <dbReference type="ChEBI" id="CHEBI:58053"/>
        <dbReference type="ChEBI" id="CHEBI:58189"/>
        <dbReference type="EC" id="6.3.4.4"/>
    </reaction>
</comment>
<dbReference type="PROSITE" id="PS01266">
    <property type="entry name" value="ADENYLOSUCCIN_SYN_1"/>
    <property type="match status" value="1"/>
</dbReference>
<evidence type="ECO:0000256" key="6">
    <source>
        <dbReference type="ARBA" id="ARBA00023134"/>
    </source>
</evidence>
<evidence type="ECO:0000256" key="5">
    <source>
        <dbReference type="ARBA" id="ARBA00022842"/>
    </source>
</evidence>
<feature type="binding site" description="in other chain" evidence="7">
    <location>
        <begin position="38"/>
        <end position="41"/>
    </location>
    <ligand>
        <name>IMP</name>
        <dbReference type="ChEBI" id="CHEBI:58053"/>
        <note>ligand shared between dimeric partners</note>
    </ligand>
</feature>
<dbReference type="InterPro" id="IPR018220">
    <property type="entry name" value="Adenylosuccin_syn_GTP-bd"/>
</dbReference>
<dbReference type="GO" id="GO:0044208">
    <property type="term" value="P:'de novo' AMP biosynthetic process"/>
    <property type="evidence" value="ECO:0007669"/>
    <property type="project" value="UniProtKB-UniRule"/>
</dbReference>
<protein>
    <recommendedName>
        <fullName evidence="7 8">Adenylosuccinate synthetase</fullName>
        <shortName evidence="7">AMPSase</shortName>
        <shortName evidence="7">AdSS</shortName>
        <ecNumber evidence="7 8">6.3.4.4</ecNumber>
    </recommendedName>
    <alternativeName>
        <fullName evidence="7">IMP--aspartate ligase</fullName>
    </alternativeName>
</protein>
<keyword evidence="7" id="KW-0963">Cytoplasm</keyword>
<dbReference type="Proteomes" id="UP000018130">
    <property type="component" value="Unassembled WGS sequence"/>
</dbReference>
<feature type="active site" description="Proton donor" evidence="7">
    <location>
        <position position="41"/>
    </location>
</feature>
<comment type="function">
    <text evidence="7">Plays an important role in the de novo pathway of purine nucleotide biosynthesis. Catalyzes the first committed step in the biosynthesis of AMP from IMP.</text>
</comment>
<evidence type="ECO:0000256" key="3">
    <source>
        <dbReference type="ARBA" id="ARBA00022741"/>
    </source>
</evidence>
<feature type="binding site" evidence="7">
    <location>
        <position position="40"/>
    </location>
    <ligand>
        <name>Mg(2+)</name>
        <dbReference type="ChEBI" id="CHEBI:18420"/>
    </ligand>
</feature>
<dbReference type="Pfam" id="PF00709">
    <property type="entry name" value="Adenylsucc_synt"/>
    <property type="match status" value="1"/>
</dbReference>
<feature type="region of interest" description="Disordered" evidence="9">
    <location>
        <begin position="72"/>
        <end position="94"/>
    </location>
</feature>
<accession>T2JLE2</accession>
<dbReference type="HAMAP" id="MF_00011">
    <property type="entry name" value="Adenylosucc_synth"/>
    <property type="match status" value="1"/>
</dbReference>
<comment type="similarity">
    <text evidence="7 8">Belongs to the adenylosuccinate synthetase family.</text>
</comment>
<evidence type="ECO:0000313" key="11">
    <source>
        <dbReference type="Proteomes" id="UP000018130"/>
    </source>
</evidence>